<feature type="compositionally biased region" description="Basic and acidic residues" evidence="2">
    <location>
        <begin position="22"/>
        <end position="33"/>
    </location>
</feature>
<evidence type="ECO:0000256" key="1">
    <source>
        <dbReference type="SAM" id="Coils"/>
    </source>
</evidence>
<reference evidence="4" key="1">
    <citation type="submission" date="2016-03" db="EMBL/GenBank/DDBJ databases">
        <authorList>
            <person name="Guldener U."/>
        </authorList>
    </citation>
    <scope>NUCLEOTIDE SEQUENCE [LARGE SCALE GENOMIC DNA]</scope>
</reference>
<dbReference type="EMBL" id="FJVC01000414">
    <property type="protein sequence ID" value="CZT50193.1"/>
    <property type="molecule type" value="Genomic_DNA"/>
</dbReference>
<feature type="coiled-coil region" evidence="1">
    <location>
        <begin position="112"/>
        <end position="155"/>
    </location>
</feature>
<accession>A0A1E1MM69</accession>
<sequence length="160" mass="18399">MYAKEIRRAFKALKKAKASWVKGEDPDNPKAKPELVILDNSDEEEKTPDLKRERSDIQVVEDVVEVAEPIGVEVKKEVAHRTISNDTPSAKRPKIGDGTENNWNEVISWSEDEQLERDKEEAKQLAEDIEYEERIAKMKRQQRELKAKIAATEKKKSGKE</sequence>
<dbReference type="Proteomes" id="UP000177625">
    <property type="component" value="Unassembled WGS sequence"/>
</dbReference>
<protein>
    <submittedName>
        <fullName evidence="3">Uncharacterized protein</fullName>
    </submittedName>
</protein>
<organism evidence="3 4">
    <name type="scientific">Rhynchosporium secalis</name>
    <name type="common">Barley scald fungus</name>
    <dbReference type="NCBI Taxonomy" id="38038"/>
    <lineage>
        <taxon>Eukaryota</taxon>
        <taxon>Fungi</taxon>
        <taxon>Dikarya</taxon>
        <taxon>Ascomycota</taxon>
        <taxon>Pezizomycotina</taxon>
        <taxon>Leotiomycetes</taxon>
        <taxon>Helotiales</taxon>
        <taxon>Ploettnerulaceae</taxon>
        <taxon>Rhynchosporium</taxon>
    </lineage>
</organism>
<keyword evidence="1" id="KW-0175">Coiled coil</keyword>
<feature type="region of interest" description="Disordered" evidence="2">
    <location>
        <begin position="83"/>
        <end position="103"/>
    </location>
</feature>
<gene>
    <name evidence="3" type="ORF">RSE6_11133</name>
</gene>
<evidence type="ECO:0000256" key="2">
    <source>
        <dbReference type="SAM" id="MobiDB-lite"/>
    </source>
</evidence>
<keyword evidence="4" id="KW-1185">Reference proteome</keyword>
<dbReference type="AlphaFoldDB" id="A0A1E1MM69"/>
<evidence type="ECO:0000313" key="4">
    <source>
        <dbReference type="Proteomes" id="UP000177625"/>
    </source>
</evidence>
<evidence type="ECO:0000313" key="3">
    <source>
        <dbReference type="EMBL" id="CZT50193.1"/>
    </source>
</evidence>
<feature type="region of interest" description="Disordered" evidence="2">
    <location>
        <begin position="19"/>
        <end position="53"/>
    </location>
</feature>
<proteinExistence type="predicted"/>
<name>A0A1E1MM69_RHYSE</name>